<comment type="subcellular location">
    <subcellularLocation>
        <location evidence="9">Cell membrane</location>
        <topology evidence="9">Multi-pass membrane protein</topology>
    </subcellularLocation>
</comment>
<feature type="transmembrane region" description="Helical" evidence="9">
    <location>
        <begin position="6"/>
        <end position="27"/>
    </location>
</feature>
<name>A0ABW5LAS1_9SPHI</name>
<sequence>MNTEILSVIILFLLTVILAIPLGKYIARVYSGERTLLDPVLGPLEKFFFKFSGVNPQQEMGWKQHMIAMLSINMLWFIIGMLLLMTQGVLPLNPDGNPSMSADLAFNTTISFVVNCNLQHYSGETGVSYLAQLWLMFLQFVSAGTGMAAAVTVFRAFRDKTANTLGNFYNYLLLSCTRILLPISLFVAILLIFQGTPMTFEGKDSMQTLEGQTVEVSRGPVAGFVAIKHVGTNGGGFFGTNGAHPFENPTYLTNMLEMMAQMIIPLAMLFAFGYFTKRMRFSWMMFSVMTFGFLLLVVPNVYMEMKGNPAITAMGVNNDLGAMEGKEMRIGAAASGFWSIATTVISTGSVNSMHDSTMPLSGMNELLAMMINSFYGGVGVGILNFFVFVILAVFISGLMVGRTPELFGKKVEAREMKIAMIIALIHPFLILVGTAISTAFPQLIDGTLNNAGFHGFSEILYEYTSASANNGSGFEGLGDNTPWWNISTGIVLILSRFLPIIGPVAIAGLMASKKFIPEGEGTLKTDTATFGMMIFTVIMIVAALAFFPVLTLGPLAEYFSMR</sequence>
<accession>A0ABW5LAS1</accession>
<comment type="caution">
    <text evidence="10">The sequence shown here is derived from an EMBL/GenBank/DDBJ whole genome shotgun (WGS) entry which is preliminary data.</text>
</comment>
<feature type="transmembrane region" description="Helical" evidence="9">
    <location>
        <begin position="258"/>
        <end position="276"/>
    </location>
</feature>
<reference evidence="11" key="1">
    <citation type="journal article" date="2019" name="Int. J. Syst. Evol. Microbiol.">
        <title>The Global Catalogue of Microorganisms (GCM) 10K type strain sequencing project: providing services to taxonomists for standard genome sequencing and annotation.</title>
        <authorList>
            <consortium name="The Broad Institute Genomics Platform"/>
            <consortium name="The Broad Institute Genome Sequencing Center for Infectious Disease"/>
            <person name="Wu L."/>
            <person name="Ma J."/>
        </authorList>
    </citation>
    <scope>NUCLEOTIDE SEQUENCE [LARGE SCALE GENOMIC DNA]</scope>
    <source>
        <strain evidence="11">KCTC 52298</strain>
    </source>
</reference>
<feature type="transmembrane region" description="Helical" evidence="9">
    <location>
        <begin position="283"/>
        <end position="302"/>
    </location>
</feature>
<feature type="transmembrane region" description="Helical" evidence="9">
    <location>
        <begin position="169"/>
        <end position="193"/>
    </location>
</feature>
<dbReference type="EMBL" id="JBHULD010000025">
    <property type="protein sequence ID" value="MFD2557135.1"/>
    <property type="molecule type" value="Genomic_DNA"/>
</dbReference>
<dbReference type="InterPro" id="IPR004623">
    <property type="entry name" value="KdpA"/>
</dbReference>
<dbReference type="NCBIfam" id="TIGR00680">
    <property type="entry name" value="kdpA"/>
    <property type="match status" value="1"/>
</dbReference>
<organism evidence="10 11">
    <name type="scientific">Sphingobacterium tabacisoli</name>
    <dbReference type="NCBI Taxonomy" id="2044855"/>
    <lineage>
        <taxon>Bacteria</taxon>
        <taxon>Pseudomonadati</taxon>
        <taxon>Bacteroidota</taxon>
        <taxon>Sphingobacteriia</taxon>
        <taxon>Sphingobacteriales</taxon>
        <taxon>Sphingobacteriaceae</taxon>
        <taxon>Sphingobacterium</taxon>
    </lineage>
</organism>
<evidence type="ECO:0000256" key="7">
    <source>
        <dbReference type="ARBA" id="ARBA00023065"/>
    </source>
</evidence>
<keyword evidence="2 9" id="KW-1003">Cell membrane</keyword>
<comment type="function">
    <text evidence="9">Part of the high-affinity ATP-driven potassium transport (or Kdp) system, which catalyzes the hydrolysis of ATP coupled with the electrogenic transport of potassium into the cytoplasm. This subunit binds the extracellular potassium ions and delivers the ions to the membrane domain of KdpB through an intramembrane tunnel.</text>
</comment>
<evidence type="ECO:0000256" key="2">
    <source>
        <dbReference type="ARBA" id="ARBA00022475"/>
    </source>
</evidence>
<dbReference type="Proteomes" id="UP001597440">
    <property type="component" value="Unassembled WGS sequence"/>
</dbReference>
<evidence type="ECO:0000256" key="1">
    <source>
        <dbReference type="ARBA" id="ARBA00022448"/>
    </source>
</evidence>
<evidence type="ECO:0000256" key="9">
    <source>
        <dbReference type="HAMAP-Rule" id="MF_00275"/>
    </source>
</evidence>
<keyword evidence="1 9" id="KW-0813">Transport</keyword>
<dbReference type="Pfam" id="PF03814">
    <property type="entry name" value="KdpA"/>
    <property type="match status" value="1"/>
</dbReference>
<dbReference type="PANTHER" id="PTHR30607">
    <property type="entry name" value="POTASSIUM-TRANSPORTING ATPASE A CHAIN"/>
    <property type="match status" value="1"/>
</dbReference>
<comment type="similarity">
    <text evidence="9">Belongs to the KdpA family.</text>
</comment>
<keyword evidence="3 9" id="KW-0633">Potassium transport</keyword>
<evidence type="ECO:0000313" key="11">
    <source>
        <dbReference type="Proteomes" id="UP001597440"/>
    </source>
</evidence>
<keyword evidence="8 9" id="KW-0472">Membrane</keyword>
<feature type="transmembrane region" description="Helical" evidence="9">
    <location>
        <begin position="374"/>
        <end position="398"/>
    </location>
</feature>
<keyword evidence="4 9" id="KW-0812">Transmembrane</keyword>
<dbReference type="RefSeq" id="WP_210354480.1">
    <property type="nucleotide sequence ID" value="NZ_JAEQMU010000002.1"/>
</dbReference>
<evidence type="ECO:0000256" key="6">
    <source>
        <dbReference type="ARBA" id="ARBA00022989"/>
    </source>
</evidence>
<evidence type="ECO:0000256" key="5">
    <source>
        <dbReference type="ARBA" id="ARBA00022958"/>
    </source>
</evidence>
<proteinExistence type="inferred from homology"/>
<evidence type="ECO:0000256" key="4">
    <source>
        <dbReference type="ARBA" id="ARBA00022692"/>
    </source>
</evidence>
<dbReference type="PIRSF" id="PIRSF001294">
    <property type="entry name" value="K_ATPaseA"/>
    <property type="match status" value="1"/>
</dbReference>
<feature type="transmembrane region" description="Helical" evidence="9">
    <location>
        <begin position="530"/>
        <end position="552"/>
    </location>
</feature>
<evidence type="ECO:0000256" key="3">
    <source>
        <dbReference type="ARBA" id="ARBA00022538"/>
    </source>
</evidence>
<protein>
    <recommendedName>
        <fullName evidence="9">Potassium-transporting ATPase potassium-binding subunit</fullName>
    </recommendedName>
    <alternativeName>
        <fullName evidence="9">ATP phosphohydrolase [potassium-transporting] A chain</fullName>
    </alternativeName>
    <alternativeName>
        <fullName evidence="9">Potassium-binding and translocating subunit A</fullName>
    </alternativeName>
    <alternativeName>
        <fullName evidence="9">Potassium-translocating ATPase A chain</fullName>
    </alternativeName>
</protein>
<dbReference type="PANTHER" id="PTHR30607:SF2">
    <property type="entry name" value="POTASSIUM-TRANSPORTING ATPASE POTASSIUM-BINDING SUBUNIT"/>
    <property type="match status" value="1"/>
</dbReference>
<evidence type="ECO:0000256" key="8">
    <source>
        <dbReference type="ARBA" id="ARBA00023136"/>
    </source>
</evidence>
<evidence type="ECO:0000313" key="10">
    <source>
        <dbReference type="EMBL" id="MFD2557135.1"/>
    </source>
</evidence>
<keyword evidence="7 9" id="KW-0406">Ion transport</keyword>
<dbReference type="HAMAP" id="MF_00275">
    <property type="entry name" value="KdpA"/>
    <property type="match status" value="1"/>
</dbReference>
<keyword evidence="11" id="KW-1185">Reference proteome</keyword>
<comment type="subunit">
    <text evidence="9">The system is composed of three essential subunits: KdpA, KdpB and KdpC.</text>
</comment>
<feature type="transmembrane region" description="Helical" evidence="9">
    <location>
        <begin position="418"/>
        <end position="440"/>
    </location>
</feature>
<feature type="transmembrane region" description="Helical" evidence="9">
    <location>
        <begin position="133"/>
        <end position="157"/>
    </location>
</feature>
<keyword evidence="6 9" id="KW-1133">Transmembrane helix</keyword>
<feature type="transmembrane region" description="Helical" evidence="9">
    <location>
        <begin position="483"/>
        <end position="509"/>
    </location>
</feature>
<keyword evidence="5 9" id="KW-0630">Potassium</keyword>
<feature type="transmembrane region" description="Helical" evidence="9">
    <location>
        <begin position="67"/>
        <end position="90"/>
    </location>
</feature>
<gene>
    <name evidence="9 10" type="primary">kdpA</name>
    <name evidence="10" type="ORF">ACFSQW_22280</name>
</gene>